<gene>
    <name evidence="1" type="ORF">FPE_LOCUS13751</name>
</gene>
<keyword evidence="2" id="KW-1185">Reference proteome</keyword>
<reference evidence="1" key="1">
    <citation type="submission" date="2023-05" db="EMBL/GenBank/DDBJ databases">
        <authorList>
            <person name="Huff M."/>
        </authorList>
    </citation>
    <scope>NUCLEOTIDE SEQUENCE</scope>
</reference>
<dbReference type="EMBL" id="OU503043">
    <property type="protein sequence ID" value="CAI9766321.1"/>
    <property type="molecule type" value="Genomic_DNA"/>
</dbReference>
<organism evidence="1 2">
    <name type="scientific">Fraxinus pennsylvanica</name>
    <dbReference type="NCBI Taxonomy" id="56036"/>
    <lineage>
        <taxon>Eukaryota</taxon>
        <taxon>Viridiplantae</taxon>
        <taxon>Streptophyta</taxon>
        <taxon>Embryophyta</taxon>
        <taxon>Tracheophyta</taxon>
        <taxon>Spermatophyta</taxon>
        <taxon>Magnoliopsida</taxon>
        <taxon>eudicotyledons</taxon>
        <taxon>Gunneridae</taxon>
        <taxon>Pentapetalae</taxon>
        <taxon>asterids</taxon>
        <taxon>lamiids</taxon>
        <taxon>Lamiales</taxon>
        <taxon>Oleaceae</taxon>
        <taxon>Oleeae</taxon>
        <taxon>Fraxinus</taxon>
    </lineage>
</organism>
<evidence type="ECO:0000313" key="2">
    <source>
        <dbReference type="Proteomes" id="UP000834106"/>
    </source>
</evidence>
<protein>
    <submittedName>
        <fullName evidence="1">Uncharacterized protein</fullName>
    </submittedName>
</protein>
<sequence length="132" mass="15232">MEQNLAIHYHTQQQERPCLLGSILFSKATLESCSKSWKPSQNFLMTISLHAYHYVVRSLHPVILFHYPTLRTDRPNSKAGGPVGETLNAEEAFEFISVIGGFFELQPKEGTRHFMVATSREHQLEFPWRMLD</sequence>
<dbReference type="AlphaFoldDB" id="A0AAD1ZAR5"/>
<dbReference type="Proteomes" id="UP000834106">
    <property type="component" value="Chromosome 8"/>
</dbReference>
<evidence type="ECO:0000313" key="1">
    <source>
        <dbReference type="EMBL" id="CAI9766321.1"/>
    </source>
</evidence>
<name>A0AAD1ZAR5_9LAMI</name>
<proteinExistence type="predicted"/>
<accession>A0AAD1ZAR5</accession>